<comment type="caution">
    <text evidence="1">The sequence shown here is derived from an EMBL/GenBank/DDBJ whole genome shotgun (WGS) entry which is preliminary data.</text>
</comment>
<sequence>MPRPKSQIDCNYKDFTIFMDVLKLVHVFLNHNQSYSTYDKEKMAEFMKSFLIKFFFMDSDFIEAELKKRKVTEEETTETKESDEESTPSAPTLSQSKKRPREYDLLKDVLRKTKRSKRVASDIEEEAPASSDAPKEDPIPEEVERAQANWISKEGPNILIPSIQDFWKAKFLVQV</sequence>
<dbReference type="EMBL" id="BSXS01011910">
    <property type="protein sequence ID" value="GMF01492.1"/>
    <property type="molecule type" value="Genomic_DNA"/>
</dbReference>
<reference evidence="1" key="1">
    <citation type="submission" date="2023-04" db="EMBL/GenBank/DDBJ databases">
        <title>Ambrosiozyma monospora NBRC 10751.</title>
        <authorList>
            <person name="Ichikawa N."/>
            <person name="Sato H."/>
            <person name="Tonouchi N."/>
        </authorList>
    </citation>
    <scope>NUCLEOTIDE SEQUENCE</scope>
    <source>
        <strain evidence="1">NBRC 10751</strain>
    </source>
</reference>
<name>A0ACB5U5B0_AMBMO</name>
<keyword evidence="2" id="KW-1185">Reference proteome</keyword>
<evidence type="ECO:0000313" key="1">
    <source>
        <dbReference type="EMBL" id="GMF01492.1"/>
    </source>
</evidence>
<protein>
    <submittedName>
        <fullName evidence="1">Unnamed protein product</fullName>
    </submittedName>
</protein>
<evidence type="ECO:0000313" key="2">
    <source>
        <dbReference type="Proteomes" id="UP001165064"/>
    </source>
</evidence>
<gene>
    <name evidence="1" type="ORF">Amon02_001127100</name>
</gene>
<proteinExistence type="predicted"/>
<organism evidence="1 2">
    <name type="scientific">Ambrosiozyma monospora</name>
    <name type="common">Yeast</name>
    <name type="synonym">Endomycopsis monosporus</name>
    <dbReference type="NCBI Taxonomy" id="43982"/>
    <lineage>
        <taxon>Eukaryota</taxon>
        <taxon>Fungi</taxon>
        <taxon>Dikarya</taxon>
        <taxon>Ascomycota</taxon>
        <taxon>Saccharomycotina</taxon>
        <taxon>Pichiomycetes</taxon>
        <taxon>Pichiales</taxon>
        <taxon>Pichiaceae</taxon>
        <taxon>Ambrosiozyma</taxon>
    </lineage>
</organism>
<accession>A0ACB5U5B0</accession>
<dbReference type="Proteomes" id="UP001165064">
    <property type="component" value="Unassembled WGS sequence"/>
</dbReference>